<comment type="caution">
    <text evidence="8">The sequence shown here is derived from an EMBL/GenBank/DDBJ whole genome shotgun (WGS) entry which is preliminary data.</text>
</comment>
<dbReference type="Pfam" id="PF01497">
    <property type="entry name" value="Peripla_BP_2"/>
    <property type="match status" value="1"/>
</dbReference>
<dbReference type="AlphaFoldDB" id="A0A1Q9HN18"/>
<evidence type="ECO:0000256" key="2">
    <source>
        <dbReference type="ARBA" id="ARBA00008814"/>
    </source>
</evidence>
<proteinExistence type="inferred from homology"/>
<feature type="domain" description="Fe/B12 periplasmic-binding" evidence="7">
    <location>
        <begin position="42"/>
        <end position="301"/>
    </location>
</feature>
<dbReference type="GO" id="GO:0030288">
    <property type="term" value="C:outer membrane-bounded periplasmic space"/>
    <property type="evidence" value="ECO:0007669"/>
    <property type="project" value="TreeGrafter"/>
</dbReference>
<evidence type="ECO:0000313" key="9">
    <source>
        <dbReference type="Proteomes" id="UP000186313"/>
    </source>
</evidence>
<evidence type="ECO:0000256" key="3">
    <source>
        <dbReference type="ARBA" id="ARBA00022448"/>
    </source>
</evidence>
<keyword evidence="4" id="KW-0410">Iron transport</keyword>
<evidence type="ECO:0000256" key="5">
    <source>
        <dbReference type="ARBA" id="ARBA00022729"/>
    </source>
</evidence>
<evidence type="ECO:0000256" key="1">
    <source>
        <dbReference type="ARBA" id="ARBA00004196"/>
    </source>
</evidence>
<feature type="signal peptide" evidence="6">
    <location>
        <begin position="1"/>
        <end position="22"/>
    </location>
</feature>
<protein>
    <submittedName>
        <fullName evidence="8">Enterochelin ABC transporter substrate-binding protein</fullName>
    </submittedName>
</protein>
<dbReference type="Gene3D" id="3.40.50.1980">
    <property type="entry name" value="Nitrogenase molybdenum iron protein domain"/>
    <property type="match status" value="2"/>
</dbReference>
<dbReference type="CDD" id="cd01140">
    <property type="entry name" value="FatB"/>
    <property type="match status" value="1"/>
</dbReference>
<sequence length="301" mass="33564">MRLNLKMWLATVSLAVSFIANSQTITVKHPLGATTLETQPERVVVLGMDTLDVLDYLNIKPVGVVKSPIPNYLTQYQDPQYTDVGTLHEPNFEAIFSLKPDLIVVSNRSSPSYQELSKIAPTVVFMPDSQRFWQTTAEGWRMFGQIFEAETKVEQIIAQTSQRIETVKTKALAKQATALMVMTNGGNVTTFGAGSRYHAIFSEFGFKQLVYNDKTLAHGELISYEFIAQANPEYLLVMDRDKAIGRESGDAMRGFNNALIEQTRAAINHRITVLNPQAWYISAGGMTATQIMVSDMNRALD</sequence>
<dbReference type="InterPro" id="IPR033870">
    <property type="entry name" value="FatB"/>
</dbReference>
<dbReference type="SUPFAM" id="SSF53807">
    <property type="entry name" value="Helical backbone' metal receptor"/>
    <property type="match status" value="1"/>
</dbReference>
<evidence type="ECO:0000259" key="7">
    <source>
        <dbReference type="PROSITE" id="PS50983"/>
    </source>
</evidence>
<keyword evidence="3" id="KW-0813">Transport</keyword>
<feature type="chain" id="PRO_5013203619" evidence="6">
    <location>
        <begin position="23"/>
        <end position="301"/>
    </location>
</feature>
<accession>A0A1Q9HN18</accession>
<dbReference type="GO" id="GO:1901678">
    <property type="term" value="P:iron coordination entity transport"/>
    <property type="evidence" value="ECO:0007669"/>
    <property type="project" value="UniProtKB-ARBA"/>
</dbReference>
<dbReference type="PANTHER" id="PTHR30532">
    <property type="entry name" value="IRON III DICITRATE-BINDING PERIPLASMIC PROTEIN"/>
    <property type="match status" value="1"/>
</dbReference>
<dbReference type="OrthoDB" id="63946at2"/>
<keyword evidence="4" id="KW-0406">Ion transport</keyword>
<reference evidence="8 9" key="1">
    <citation type="submission" date="2016-09" db="EMBL/GenBank/DDBJ databases">
        <title>Genomic Taxonomy of the Vibrionaceae.</title>
        <authorList>
            <person name="Gonzalez-Castillo A."/>
            <person name="Gomez-Gil B."/>
            <person name="Enciso-Ibarra K."/>
        </authorList>
    </citation>
    <scope>NUCLEOTIDE SEQUENCE [LARGE SCALE GENOMIC DNA]</scope>
    <source>
        <strain evidence="8 9">CAIM 703</strain>
    </source>
</reference>
<name>A0A1Q9HN18_9VIBR</name>
<dbReference type="STRING" id="1381081.BIY22_16590"/>
<organism evidence="8 9">
    <name type="scientific">Vibrio panuliri</name>
    <dbReference type="NCBI Taxonomy" id="1381081"/>
    <lineage>
        <taxon>Bacteria</taxon>
        <taxon>Pseudomonadati</taxon>
        <taxon>Pseudomonadota</taxon>
        <taxon>Gammaproteobacteria</taxon>
        <taxon>Vibrionales</taxon>
        <taxon>Vibrionaceae</taxon>
        <taxon>Vibrio</taxon>
    </lineage>
</organism>
<dbReference type="PROSITE" id="PS50983">
    <property type="entry name" value="FE_B12_PBP"/>
    <property type="match status" value="1"/>
</dbReference>
<dbReference type="RefSeq" id="WP_075706591.1">
    <property type="nucleotide sequence ID" value="NZ_MJMJ01000005.1"/>
</dbReference>
<dbReference type="InterPro" id="IPR051313">
    <property type="entry name" value="Bact_iron-sidero_bind"/>
</dbReference>
<dbReference type="Proteomes" id="UP000186313">
    <property type="component" value="Unassembled WGS sequence"/>
</dbReference>
<dbReference type="PANTHER" id="PTHR30532:SF28">
    <property type="entry name" value="PETROBACTIN-BINDING PROTEIN YCLQ"/>
    <property type="match status" value="1"/>
</dbReference>
<comment type="similarity">
    <text evidence="2">Belongs to the bacterial solute-binding protein 8 family.</text>
</comment>
<dbReference type="EMBL" id="MJMJ01000005">
    <property type="protein sequence ID" value="OLQ92125.1"/>
    <property type="molecule type" value="Genomic_DNA"/>
</dbReference>
<evidence type="ECO:0000256" key="4">
    <source>
        <dbReference type="ARBA" id="ARBA00022496"/>
    </source>
</evidence>
<keyword evidence="5 6" id="KW-0732">Signal</keyword>
<gene>
    <name evidence="8" type="ORF">BIY22_16590</name>
</gene>
<evidence type="ECO:0000313" key="8">
    <source>
        <dbReference type="EMBL" id="OLQ92125.1"/>
    </source>
</evidence>
<keyword evidence="4" id="KW-0408">Iron</keyword>
<evidence type="ECO:0000256" key="6">
    <source>
        <dbReference type="SAM" id="SignalP"/>
    </source>
</evidence>
<comment type="subcellular location">
    <subcellularLocation>
        <location evidence="1">Cell envelope</location>
    </subcellularLocation>
</comment>
<dbReference type="InterPro" id="IPR002491">
    <property type="entry name" value="ABC_transptr_periplasmic_BD"/>
</dbReference>